<proteinExistence type="predicted"/>
<dbReference type="EMBL" id="CAKOAT010154768">
    <property type="protein sequence ID" value="CAH8346861.1"/>
    <property type="molecule type" value="Genomic_DNA"/>
</dbReference>
<organism evidence="2 3">
    <name type="scientific">Eruca vesicaria subsp. sativa</name>
    <name type="common">Garden rocket</name>
    <name type="synonym">Eruca sativa</name>
    <dbReference type="NCBI Taxonomy" id="29727"/>
    <lineage>
        <taxon>Eukaryota</taxon>
        <taxon>Viridiplantae</taxon>
        <taxon>Streptophyta</taxon>
        <taxon>Embryophyta</taxon>
        <taxon>Tracheophyta</taxon>
        <taxon>Spermatophyta</taxon>
        <taxon>Magnoliopsida</taxon>
        <taxon>eudicotyledons</taxon>
        <taxon>Gunneridae</taxon>
        <taxon>Pentapetalae</taxon>
        <taxon>rosids</taxon>
        <taxon>malvids</taxon>
        <taxon>Brassicales</taxon>
        <taxon>Brassicaceae</taxon>
        <taxon>Brassiceae</taxon>
        <taxon>Eruca</taxon>
    </lineage>
</organism>
<accession>A0ABC8K6S6</accession>
<evidence type="ECO:0000313" key="2">
    <source>
        <dbReference type="EMBL" id="CAH8346861.1"/>
    </source>
</evidence>
<dbReference type="Proteomes" id="UP001642260">
    <property type="component" value="Unassembled WGS sequence"/>
</dbReference>
<dbReference type="InterPro" id="IPR056990">
    <property type="entry name" value="VIN3-like_C"/>
</dbReference>
<dbReference type="AlphaFoldDB" id="A0ABC8K6S6"/>
<dbReference type="InterPro" id="IPR044514">
    <property type="entry name" value="VIN3-like"/>
</dbReference>
<dbReference type="Pfam" id="PF23380">
    <property type="entry name" value="VIN3_C"/>
    <property type="match status" value="1"/>
</dbReference>
<feature type="domain" description="VIN3-like C-terminal" evidence="1">
    <location>
        <begin position="26"/>
        <end position="93"/>
    </location>
</feature>
<protein>
    <recommendedName>
        <fullName evidence="1">VIN3-like C-terminal domain-containing protein</fullName>
    </recommendedName>
</protein>
<keyword evidence="3" id="KW-1185">Reference proteome</keyword>
<gene>
    <name evidence="2" type="ORF">ERUC_LOCUS17014</name>
</gene>
<sequence>MAFEEIVPEKAVSVSNGTNSSNRGFEFGDCVEVLRQLELAGYVDTSFRQKFLTWYGLHANADQKNVVKAFVNKLIKDSPALANQLIFTFSGLI</sequence>
<evidence type="ECO:0000259" key="1">
    <source>
        <dbReference type="Pfam" id="PF23380"/>
    </source>
</evidence>
<evidence type="ECO:0000313" key="3">
    <source>
        <dbReference type="Proteomes" id="UP001642260"/>
    </source>
</evidence>
<dbReference type="PANTHER" id="PTHR46286">
    <property type="entry name" value="VIN3-LIKE PROTEIN 2-RELATED"/>
    <property type="match status" value="1"/>
</dbReference>
<dbReference type="PANTHER" id="PTHR46286:SF9">
    <property type="entry name" value="VIN3-LIKE PROTEIN 3"/>
    <property type="match status" value="1"/>
</dbReference>
<reference evidence="2 3" key="1">
    <citation type="submission" date="2022-03" db="EMBL/GenBank/DDBJ databases">
        <authorList>
            <person name="Macdonald S."/>
            <person name="Ahmed S."/>
            <person name="Newling K."/>
        </authorList>
    </citation>
    <scope>NUCLEOTIDE SEQUENCE [LARGE SCALE GENOMIC DNA]</scope>
</reference>
<comment type="caution">
    <text evidence="2">The sequence shown here is derived from an EMBL/GenBank/DDBJ whole genome shotgun (WGS) entry which is preliminary data.</text>
</comment>
<name>A0ABC8K6S6_ERUVS</name>